<evidence type="ECO:0000313" key="2">
    <source>
        <dbReference type="Proteomes" id="UP000265520"/>
    </source>
</evidence>
<dbReference type="EMBL" id="LXQA010753034">
    <property type="protein sequence ID" value="MCI69283.1"/>
    <property type="molecule type" value="Genomic_DNA"/>
</dbReference>
<dbReference type="Proteomes" id="UP000265520">
    <property type="component" value="Unassembled WGS sequence"/>
</dbReference>
<sequence length="39" mass="4189">MQRLGLRPTSGEGLKTLPLDLIVTVPPSSSGEYASEWDS</sequence>
<organism evidence="1 2">
    <name type="scientific">Trifolium medium</name>
    <dbReference type="NCBI Taxonomy" id="97028"/>
    <lineage>
        <taxon>Eukaryota</taxon>
        <taxon>Viridiplantae</taxon>
        <taxon>Streptophyta</taxon>
        <taxon>Embryophyta</taxon>
        <taxon>Tracheophyta</taxon>
        <taxon>Spermatophyta</taxon>
        <taxon>Magnoliopsida</taxon>
        <taxon>eudicotyledons</taxon>
        <taxon>Gunneridae</taxon>
        <taxon>Pentapetalae</taxon>
        <taxon>rosids</taxon>
        <taxon>fabids</taxon>
        <taxon>Fabales</taxon>
        <taxon>Fabaceae</taxon>
        <taxon>Papilionoideae</taxon>
        <taxon>50 kb inversion clade</taxon>
        <taxon>NPAAA clade</taxon>
        <taxon>Hologalegina</taxon>
        <taxon>IRL clade</taxon>
        <taxon>Trifolieae</taxon>
        <taxon>Trifolium</taxon>
    </lineage>
</organism>
<protein>
    <submittedName>
        <fullName evidence="1">Uncharacterized protein</fullName>
    </submittedName>
</protein>
<comment type="caution">
    <text evidence="1">The sequence shown here is derived from an EMBL/GenBank/DDBJ whole genome shotgun (WGS) entry which is preliminary data.</text>
</comment>
<evidence type="ECO:0000313" key="1">
    <source>
        <dbReference type="EMBL" id="MCI69283.1"/>
    </source>
</evidence>
<reference evidence="1 2" key="1">
    <citation type="journal article" date="2018" name="Front. Plant Sci.">
        <title>Red Clover (Trifolium pratense) and Zigzag Clover (T. medium) - A Picture of Genomic Similarities and Differences.</title>
        <authorList>
            <person name="Dluhosova J."/>
            <person name="Istvanek J."/>
            <person name="Nedelnik J."/>
            <person name="Repkova J."/>
        </authorList>
    </citation>
    <scope>NUCLEOTIDE SEQUENCE [LARGE SCALE GENOMIC DNA]</scope>
    <source>
        <strain evidence="2">cv. 10/8</strain>
        <tissue evidence="1">Leaf</tissue>
    </source>
</reference>
<name>A0A392U718_9FABA</name>
<proteinExistence type="predicted"/>
<keyword evidence="2" id="KW-1185">Reference proteome</keyword>
<dbReference type="AlphaFoldDB" id="A0A392U718"/>
<accession>A0A392U718</accession>